<dbReference type="PANTHER" id="PTHR39455:SF1">
    <property type="entry name" value="CELL DIVISION PROTEIN ZAPD"/>
    <property type="match status" value="1"/>
</dbReference>
<organism evidence="6 7">
    <name type="scientific">Thiobacillus denitrificans</name>
    <dbReference type="NCBI Taxonomy" id="36861"/>
    <lineage>
        <taxon>Bacteria</taxon>
        <taxon>Pseudomonadati</taxon>
        <taxon>Pseudomonadota</taxon>
        <taxon>Betaproteobacteria</taxon>
        <taxon>Nitrosomonadales</taxon>
        <taxon>Thiobacillaceae</taxon>
        <taxon>Thiobacillus</taxon>
    </lineage>
</organism>
<dbReference type="Gene3D" id="1.10.3900.10">
    <property type="entry name" value="YacF-like"/>
    <property type="match status" value="1"/>
</dbReference>
<dbReference type="EMBL" id="LDUG01000016">
    <property type="protein sequence ID" value="KVW97327.1"/>
    <property type="molecule type" value="Genomic_DNA"/>
</dbReference>
<keyword evidence="4 5" id="KW-0131">Cell cycle</keyword>
<dbReference type="Proteomes" id="UP000064243">
    <property type="component" value="Unassembled WGS sequence"/>
</dbReference>
<name>A0A106BRK0_THIDE</name>
<evidence type="ECO:0000256" key="1">
    <source>
        <dbReference type="ARBA" id="ARBA00022490"/>
    </source>
</evidence>
<dbReference type="PATRIC" id="fig|36861.3.peg.312"/>
<dbReference type="PANTHER" id="PTHR39455">
    <property type="entry name" value="CELL DIVISION PROTEIN ZAPD"/>
    <property type="match status" value="1"/>
</dbReference>
<dbReference type="Pfam" id="PF07072">
    <property type="entry name" value="ZapD"/>
    <property type="match status" value="1"/>
</dbReference>
<evidence type="ECO:0000313" key="7">
    <source>
        <dbReference type="Proteomes" id="UP000064243"/>
    </source>
</evidence>
<dbReference type="OrthoDB" id="5294622at2"/>
<gene>
    <name evidence="5" type="primary">zapD</name>
    <name evidence="6" type="ORF">ABW22_04295</name>
</gene>
<comment type="subcellular location">
    <subcellularLocation>
        <location evidence="5">Cytoplasm</location>
    </subcellularLocation>
    <text evidence="5">Localizes to mid-cell in an FtsZ-dependent manner.</text>
</comment>
<sequence length="251" mass="28372">MIHYEYPLSERIRTLLRLESLFERFDAHAASPDPHAHHSALLTLFEMAEVAARADLKSDLLQELDRQKAVLSALRGNPHVQGATLEKVLAAIESAHQGIYQQPGKVGQHLREDEWLMTIKQRAAIPGGMCEFDLPSYHYWQHQPAEQRMQQLQCWLAPFSSIRAAVDIVLGLLRDSGQPEVQHVDNGHYQRMLESRNPQLIRVTLGDSLPCVPEISANKYMLNIRFVPAGSGQMRACTAQPIDFDLTFCTL</sequence>
<evidence type="ECO:0000256" key="5">
    <source>
        <dbReference type="HAMAP-Rule" id="MF_01092"/>
    </source>
</evidence>
<keyword evidence="1 5" id="KW-0963">Cytoplasm</keyword>
<reference evidence="6 7" key="1">
    <citation type="journal article" date="2015" name="Appl. Environ. Microbiol.">
        <title>Aerobic and Anaerobic Thiosulfate Oxidation by a Cold-Adapted, Subglacial Chemoautotroph.</title>
        <authorList>
            <person name="Harrold Z.R."/>
            <person name="Skidmore M.L."/>
            <person name="Hamilton T.L."/>
            <person name="Desch L."/>
            <person name="Amada K."/>
            <person name="van Gelder W."/>
            <person name="Glover K."/>
            <person name="Roden E.E."/>
            <person name="Boyd E.S."/>
        </authorList>
    </citation>
    <scope>NUCLEOTIDE SEQUENCE [LARGE SCALE GENOMIC DNA]</scope>
    <source>
        <strain evidence="6 7">RG</strain>
    </source>
</reference>
<dbReference type="GO" id="GO:0043093">
    <property type="term" value="P:FtsZ-dependent cytokinesis"/>
    <property type="evidence" value="ECO:0007669"/>
    <property type="project" value="UniProtKB-UniRule"/>
</dbReference>
<accession>A0A106BRK0</accession>
<evidence type="ECO:0000256" key="3">
    <source>
        <dbReference type="ARBA" id="ARBA00023210"/>
    </source>
</evidence>
<dbReference type="STRING" id="1123392.GCA_000376425_01991"/>
<dbReference type="InterPro" id="IPR009777">
    <property type="entry name" value="ZapD"/>
</dbReference>
<evidence type="ECO:0000313" key="6">
    <source>
        <dbReference type="EMBL" id="KVW97327.1"/>
    </source>
</evidence>
<evidence type="ECO:0000256" key="4">
    <source>
        <dbReference type="ARBA" id="ARBA00023306"/>
    </source>
</evidence>
<dbReference type="GO" id="GO:0005737">
    <property type="term" value="C:cytoplasm"/>
    <property type="evidence" value="ECO:0007669"/>
    <property type="project" value="UniProtKB-SubCell"/>
</dbReference>
<protein>
    <recommendedName>
        <fullName evidence="5">Cell division protein ZapD</fullName>
    </recommendedName>
    <alternativeName>
        <fullName evidence="5">Z ring-associated protein D</fullName>
    </alternativeName>
</protein>
<dbReference type="InterPro" id="IPR027462">
    <property type="entry name" value="ZapD_C"/>
</dbReference>
<comment type="caution">
    <text evidence="6">The sequence shown here is derived from an EMBL/GenBank/DDBJ whole genome shotgun (WGS) entry which is preliminary data.</text>
</comment>
<dbReference type="GO" id="GO:0000917">
    <property type="term" value="P:division septum assembly"/>
    <property type="evidence" value="ECO:0007669"/>
    <property type="project" value="UniProtKB-KW"/>
</dbReference>
<proteinExistence type="inferred from homology"/>
<comment type="subunit">
    <text evidence="5">Interacts with FtsZ.</text>
</comment>
<dbReference type="GO" id="GO:0032153">
    <property type="term" value="C:cell division site"/>
    <property type="evidence" value="ECO:0007669"/>
    <property type="project" value="TreeGrafter"/>
</dbReference>
<dbReference type="HAMAP" id="MF_01092">
    <property type="entry name" value="ZapD"/>
    <property type="match status" value="1"/>
</dbReference>
<comment type="function">
    <text evidence="5">Cell division factor that enhances FtsZ-ring assembly. Directly interacts with FtsZ and promotes bundling of FtsZ protofilaments, with a reduction in FtsZ GTPase activity.</text>
</comment>
<dbReference type="AlphaFoldDB" id="A0A106BRK0"/>
<dbReference type="InterPro" id="IPR036268">
    <property type="entry name" value="ZapD_sf"/>
</dbReference>
<keyword evidence="3 5" id="KW-0717">Septation</keyword>
<keyword evidence="7" id="KW-1185">Reference proteome</keyword>
<evidence type="ECO:0000256" key="2">
    <source>
        <dbReference type="ARBA" id="ARBA00022618"/>
    </source>
</evidence>
<dbReference type="RefSeq" id="WP_059752430.1">
    <property type="nucleotide sequence ID" value="NZ_LDUG01000016.1"/>
</dbReference>
<dbReference type="NCBIfam" id="NF003656">
    <property type="entry name" value="PRK05287.1-4"/>
    <property type="match status" value="1"/>
</dbReference>
<dbReference type="Gene3D" id="2.60.440.10">
    <property type="entry name" value="YacF-like domains"/>
    <property type="match status" value="1"/>
</dbReference>
<dbReference type="SUPFAM" id="SSF160950">
    <property type="entry name" value="YacF-like"/>
    <property type="match status" value="1"/>
</dbReference>
<comment type="similarity">
    <text evidence="5">Belongs to the ZapD family.</text>
</comment>
<keyword evidence="2 5" id="KW-0132">Cell division</keyword>